<dbReference type="Gene3D" id="1.20.5.1930">
    <property type="match status" value="1"/>
</dbReference>
<keyword evidence="5" id="KW-0547">Nucleotide-binding</keyword>
<comment type="catalytic activity">
    <reaction evidence="1">
        <text>ATP + protein L-histidine = ADP + protein N-phospho-L-histidine.</text>
        <dbReference type="EC" id="2.7.13.3"/>
    </reaction>
</comment>
<evidence type="ECO:0000256" key="9">
    <source>
        <dbReference type="SAM" id="Coils"/>
    </source>
</evidence>
<organism evidence="12 13">
    <name type="scientific">Catalinimonas alkaloidigena</name>
    <dbReference type="NCBI Taxonomy" id="1075417"/>
    <lineage>
        <taxon>Bacteria</taxon>
        <taxon>Pseudomonadati</taxon>
        <taxon>Bacteroidota</taxon>
        <taxon>Cytophagia</taxon>
        <taxon>Cytophagales</taxon>
        <taxon>Catalimonadaceae</taxon>
        <taxon>Catalinimonas</taxon>
    </lineage>
</organism>
<keyword evidence="6 12" id="KW-0418">Kinase</keyword>
<dbReference type="PROSITE" id="PS50109">
    <property type="entry name" value="HIS_KIN"/>
    <property type="match status" value="1"/>
</dbReference>
<keyword evidence="10" id="KW-1133">Transmembrane helix</keyword>
<dbReference type="Proteomes" id="UP000198510">
    <property type="component" value="Unassembled WGS sequence"/>
</dbReference>
<evidence type="ECO:0000259" key="11">
    <source>
        <dbReference type="PROSITE" id="PS50109"/>
    </source>
</evidence>
<dbReference type="RefSeq" id="WP_089685204.1">
    <property type="nucleotide sequence ID" value="NZ_FNFO01000008.1"/>
</dbReference>
<evidence type="ECO:0000313" key="12">
    <source>
        <dbReference type="EMBL" id="SDL82999.1"/>
    </source>
</evidence>
<keyword evidence="8" id="KW-0902">Two-component regulatory system</keyword>
<dbReference type="SUPFAM" id="SSF55874">
    <property type="entry name" value="ATPase domain of HSP90 chaperone/DNA topoisomerase II/histidine kinase"/>
    <property type="match status" value="1"/>
</dbReference>
<dbReference type="Pfam" id="PF02518">
    <property type="entry name" value="HATPase_c"/>
    <property type="match status" value="1"/>
</dbReference>
<dbReference type="InterPro" id="IPR011712">
    <property type="entry name" value="Sig_transdc_His_kin_sub3_dim/P"/>
</dbReference>
<dbReference type="EMBL" id="FNFO01000008">
    <property type="protein sequence ID" value="SDL82999.1"/>
    <property type="molecule type" value="Genomic_DNA"/>
</dbReference>
<feature type="transmembrane region" description="Helical" evidence="10">
    <location>
        <begin position="6"/>
        <end position="33"/>
    </location>
</feature>
<keyword evidence="10" id="KW-0812">Transmembrane</keyword>
<dbReference type="GO" id="GO:0046983">
    <property type="term" value="F:protein dimerization activity"/>
    <property type="evidence" value="ECO:0007669"/>
    <property type="project" value="InterPro"/>
</dbReference>
<accession>A0A1G9N940</accession>
<dbReference type="Pfam" id="PF07730">
    <property type="entry name" value="HisKA_3"/>
    <property type="match status" value="1"/>
</dbReference>
<evidence type="ECO:0000256" key="10">
    <source>
        <dbReference type="SAM" id="Phobius"/>
    </source>
</evidence>
<dbReference type="GO" id="GO:0000155">
    <property type="term" value="F:phosphorelay sensor kinase activity"/>
    <property type="evidence" value="ECO:0007669"/>
    <property type="project" value="InterPro"/>
</dbReference>
<dbReference type="InterPro" id="IPR005467">
    <property type="entry name" value="His_kinase_dom"/>
</dbReference>
<keyword evidence="3" id="KW-0597">Phosphoprotein</keyword>
<dbReference type="GO" id="GO:0016020">
    <property type="term" value="C:membrane"/>
    <property type="evidence" value="ECO:0007669"/>
    <property type="project" value="InterPro"/>
</dbReference>
<dbReference type="PANTHER" id="PTHR24421:SF10">
    <property type="entry name" value="NITRATE_NITRITE SENSOR PROTEIN NARQ"/>
    <property type="match status" value="1"/>
</dbReference>
<dbReference type="STRING" id="1075417.SAMN05421823_108219"/>
<keyword evidence="10" id="KW-0472">Membrane</keyword>
<gene>
    <name evidence="12" type="ORF">SAMN05421823_108219</name>
</gene>
<dbReference type="EC" id="2.7.13.3" evidence="2"/>
<evidence type="ECO:0000256" key="4">
    <source>
        <dbReference type="ARBA" id="ARBA00022679"/>
    </source>
</evidence>
<dbReference type="OrthoDB" id="9760839at2"/>
<dbReference type="InterPro" id="IPR003594">
    <property type="entry name" value="HATPase_dom"/>
</dbReference>
<keyword evidence="4" id="KW-0808">Transferase</keyword>
<dbReference type="CDD" id="cd16917">
    <property type="entry name" value="HATPase_UhpB-NarQ-NarX-like"/>
    <property type="match status" value="1"/>
</dbReference>
<dbReference type="InterPro" id="IPR036890">
    <property type="entry name" value="HATPase_C_sf"/>
</dbReference>
<dbReference type="Gene3D" id="3.30.565.10">
    <property type="entry name" value="Histidine kinase-like ATPase, C-terminal domain"/>
    <property type="match status" value="1"/>
</dbReference>
<evidence type="ECO:0000256" key="2">
    <source>
        <dbReference type="ARBA" id="ARBA00012438"/>
    </source>
</evidence>
<dbReference type="GO" id="GO:0005524">
    <property type="term" value="F:ATP binding"/>
    <property type="evidence" value="ECO:0007669"/>
    <property type="project" value="UniProtKB-KW"/>
</dbReference>
<evidence type="ECO:0000256" key="3">
    <source>
        <dbReference type="ARBA" id="ARBA00022553"/>
    </source>
</evidence>
<proteinExistence type="predicted"/>
<feature type="domain" description="Histidine kinase" evidence="11">
    <location>
        <begin position="69"/>
        <end position="263"/>
    </location>
</feature>
<dbReference type="PANTHER" id="PTHR24421">
    <property type="entry name" value="NITRATE/NITRITE SENSOR PROTEIN NARX-RELATED"/>
    <property type="match status" value="1"/>
</dbReference>
<evidence type="ECO:0000256" key="7">
    <source>
        <dbReference type="ARBA" id="ARBA00022840"/>
    </source>
</evidence>
<evidence type="ECO:0000256" key="5">
    <source>
        <dbReference type="ARBA" id="ARBA00022741"/>
    </source>
</evidence>
<keyword evidence="13" id="KW-1185">Reference proteome</keyword>
<evidence type="ECO:0000256" key="6">
    <source>
        <dbReference type="ARBA" id="ARBA00022777"/>
    </source>
</evidence>
<feature type="coiled-coil region" evidence="9">
    <location>
        <begin position="30"/>
        <end position="61"/>
    </location>
</feature>
<keyword evidence="7" id="KW-0067">ATP-binding</keyword>
<sequence>MQYDQSEIVFIILTSVILSLLLGGFIVFFFFAYQRRYVQHQKELTQLREEYQRELLKVQLEVQERTMGTIAQELHDNIGQLLALTKLHLFSVPVEPEAPAAQKLTSLRELVNQVIKEVRNLSHSLNTEHLRQQSLSQALQRELALIGKSGLFETHFQLEGNEQPIDPSRQLVAFRIVQETLQNMLKHAEGKSVSIALQYHNEQLAIRVADDGRGFEVDTLRKSGQGSGLNNMYYRAKMIDATFRIESSPGQGTTTYLTMPLVSAVAASPQEAMV</sequence>
<reference evidence="12 13" key="1">
    <citation type="submission" date="2016-10" db="EMBL/GenBank/DDBJ databases">
        <authorList>
            <person name="de Groot N.N."/>
        </authorList>
    </citation>
    <scope>NUCLEOTIDE SEQUENCE [LARGE SCALE GENOMIC DNA]</scope>
    <source>
        <strain evidence="12 13">DSM 25186</strain>
    </source>
</reference>
<protein>
    <recommendedName>
        <fullName evidence="2">histidine kinase</fullName>
        <ecNumber evidence="2">2.7.13.3</ecNumber>
    </recommendedName>
</protein>
<evidence type="ECO:0000256" key="1">
    <source>
        <dbReference type="ARBA" id="ARBA00000085"/>
    </source>
</evidence>
<evidence type="ECO:0000256" key="8">
    <source>
        <dbReference type="ARBA" id="ARBA00023012"/>
    </source>
</evidence>
<dbReference type="InterPro" id="IPR050482">
    <property type="entry name" value="Sensor_HK_TwoCompSys"/>
</dbReference>
<keyword evidence="9" id="KW-0175">Coiled coil</keyword>
<dbReference type="AlphaFoldDB" id="A0A1G9N940"/>
<evidence type="ECO:0000313" key="13">
    <source>
        <dbReference type="Proteomes" id="UP000198510"/>
    </source>
</evidence>
<name>A0A1G9N940_9BACT</name>